<dbReference type="RefSeq" id="WP_130092687.1">
    <property type="nucleotide sequence ID" value="NZ_SETE01000002.1"/>
</dbReference>
<proteinExistence type="inferred from homology"/>
<dbReference type="AlphaFoldDB" id="A0A4Q4KNF3"/>
<comment type="similarity">
    <text evidence="1">Belongs to the esterase D family.</text>
</comment>
<dbReference type="Gene3D" id="3.40.50.1820">
    <property type="entry name" value="alpha/beta hydrolase"/>
    <property type="match status" value="1"/>
</dbReference>
<evidence type="ECO:0000313" key="3">
    <source>
        <dbReference type="EMBL" id="RYM34678.1"/>
    </source>
</evidence>
<comment type="caution">
    <text evidence="3">The sequence shown here is derived from an EMBL/GenBank/DDBJ whole genome shotgun (WGS) entry which is preliminary data.</text>
</comment>
<gene>
    <name evidence="3" type="ORF">ERX46_04705</name>
</gene>
<evidence type="ECO:0000313" key="4">
    <source>
        <dbReference type="Proteomes" id="UP000293952"/>
    </source>
</evidence>
<dbReference type="InterPro" id="IPR029058">
    <property type="entry name" value="AB_hydrolase_fold"/>
</dbReference>
<dbReference type="Proteomes" id="UP000293952">
    <property type="component" value="Unassembled WGS sequence"/>
</dbReference>
<dbReference type="EMBL" id="SETE01000002">
    <property type="protein sequence ID" value="RYM34678.1"/>
    <property type="molecule type" value="Genomic_DNA"/>
</dbReference>
<dbReference type="InterPro" id="IPR000801">
    <property type="entry name" value="Esterase-like"/>
</dbReference>
<reference evidence="3 4" key="1">
    <citation type="submission" date="2019-02" db="EMBL/GenBank/DDBJ databases">
        <title>Genome sequence of the sea-ice species Brumimicrobium glaciale.</title>
        <authorList>
            <person name="Bowman J.P."/>
        </authorList>
    </citation>
    <scope>NUCLEOTIDE SEQUENCE [LARGE SCALE GENOMIC DNA]</scope>
    <source>
        <strain evidence="3 4">IC156</strain>
    </source>
</reference>
<name>A0A4Q4KNF3_9FLAO</name>
<keyword evidence="4" id="KW-1185">Reference proteome</keyword>
<dbReference type="GO" id="GO:0016788">
    <property type="term" value="F:hydrolase activity, acting on ester bonds"/>
    <property type="evidence" value="ECO:0007669"/>
    <property type="project" value="TreeGrafter"/>
</dbReference>
<evidence type="ECO:0000256" key="2">
    <source>
        <dbReference type="ARBA" id="ARBA00022801"/>
    </source>
</evidence>
<dbReference type="PANTHER" id="PTHR40841:SF2">
    <property type="entry name" value="SIDEROPHORE-DEGRADING ESTERASE (EUROFUNG)"/>
    <property type="match status" value="1"/>
</dbReference>
<dbReference type="OrthoDB" id="9784036at2"/>
<keyword evidence="2 3" id="KW-0378">Hydrolase</keyword>
<dbReference type="SUPFAM" id="SSF53474">
    <property type="entry name" value="alpha/beta-Hydrolases"/>
    <property type="match status" value="1"/>
</dbReference>
<sequence length="270" mass="30977">MKYLFLYTALLFLTSCGTKVQYNDPVPNHDTFTMHSPQIGEDRVINVWLPPQYDSSTDSFPVLYMADGGIVMEDFPHIANTLAKLIELDSIPPIILVGIENTDRRRDLTGFSDVEKDSNYCPLTDGAKNFRAFITNELFTKIESKYRVNNQKGLIGESLSGLFVMETFFLQPEAFDFYIAMDPSLWWNDGYLVKNTGKLMTNFPDEEKKLWFAGSVVPDISINTNQLEKKLEKFAPQNLKWTYSDEPEEKHHTIFRATKEKALIWSLGNS</sequence>
<dbReference type="InterPro" id="IPR052558">
    <property type="entry name" value="Siderophore_Hydrolase_D"/>
</dbReference>
<evidence type="ECO:0000256" key="1">
    <source>
        <dbReference type="ARBA" id="ARBA00005622"/>
    </source>
</evidence>
<accession>A0A4Q4KNF3</accession>
<dbReference type="PROSITE" id="PS51257">
    <property type="entry name" value="PROKAR_LIPOPROTEIN"/>
    <property type="match status" value="1"/>
</dbReference>
<dbReference type="PANTHER" id="PTHR40841">
    <property type="entry name" value="SIDEROPHORE TRIACETYLFUSARININE C ESTERASE"/>
    <property type="match status" value="1"/>
</dbReference>
<organism evidence="3 4">
    <name type="scientific">Brumimicrobium glaciale</name>
    <dbReference type="NCBI Taxonomy" id="200475"/>
    <lineage>
        <taxon>Bacteria</taxon>
        <taxon>Pseudomonadati</taxon>
        <taxon>Bacteroidota</taxon>
        <taxon>Flavobacteriia</taxon>
        <taxon>Flavobacteriales</taxon>
        <taxon>Crocinitomicaceae</taxon>
        <taxon>Brumimicrobium</taxon>
    </lineage>
</organism>
<dbReference type="Pfam" id="PF00756">
    <property type="entry name" value="Esterase"/>
    <property type="match status" value="1"/>
</dbReference>
<protein>
    <submittedName>
        <fullName evidence="3">Alpha/beta hydrolase</fullName>
    </submittedName>
</protein>